<dbReference type="EMBL" id="LR796817">
    <property type="protein sequence ID" value="CAB4167454.1"/>
    <property type="molecule type" value="Genomic_DNA"/>
</dbReference>
<proteinExistence type="predicted"/>
<name>A0A6J5PII4_9CAUD</name>
<reference evidence="1" key="1">
    <citation type="submission" date="2020-04" db="EMBL/GenBank/DDBJ databases">
        <authorList>
            <person name="Chiriac C."/>
            <person name="Salcher M."/>
            <person name="Ghai R."/>
            <person name="Kavagutti S V."/>
        </authorList>
    </citation>
    <scope>NUCLEOTIDE SEQUENCE</scope>
</reference>
<accession>A0A6J5PII4</accession>
<gene>
    <name evidence="1" type="ORF">UFOVP868_21</name>
</gene>
<evidence type="ECO:0000313" key="1">
    <source>
        <dbReference type="EMBL" id="CAB4167454.1"/>
    </source>
</evidence>
<sequence>MSATNAPFGFRPAFSPTGLIRPIAVVDGIASGYGTNIFAGNCVKLNDGRIEAVTAGASDFIGVFAGCSYTPVGGRPTVSTFFPAQATYVAGSMTAYYYEDPTIVYEVQADGSLAIGSIGDQADVSNFTAGNTTTGLGGSTLSSSLSGSGSQGQWRIVNLAPDIGPAGVNAWGDAYTVVQVQIARSQFIANKVAV</sequence>
<organism evidence="1">
    <name type="scientific">uncultured Caudovirales phage</name>
    <dbReference type="NCBI Taxonomy" id="2100421"/>
    <lineage>
        <taxon>Viruses</taxon>
        <taxon>Duplodnaviria</taxon>
        <taxon>Heunggongvirae</taxon>
        <taxon>Uroviricota</taxon>
        <taxon>Caudoviricetes</taxon>
        <taxon>Peduoviridae</taxon>
        <taxon>Maltschvirus</taxon>
        <taxon>Maltschvirus maltsch</taxon>
    </lineage>
</organism>
<protein>
    <submittedName>
        <fullName evidence="1">Uncharacterized protein</fullName>
    </submittedName>
</protein>